<protein>
    <submittedName>
        <fullName evidence="1">Uncharacterized protein</fullName>
    </submittedName>
</protein>
<proteinExistence type="predicted"/>
<dbReference type="Proteomes" id="UP000222079">
    <property type="component" value="Segment"/>
</dbReference>
<keyword evidence="2" id="KW-1185">Reference proteome</keyword>
<name>A0A173GEC1_9CAUD</name>
<evidence type="ECO:0000313" key="1">
    <source>
        <dbReference type="EMBL" id="ANH51996.1"/>
    </source>
</evidence>
<dbReference type="EMBL" id="KU886224">
    <property type="protein sequence ID" value="ANH51996.1"/>
    <property type="molecule type" value="Genomic_DNA"/>
</dbReference>
<accession>A0A173GEC1</accession>
<gene>
    <name evidence="1" type="ORF">RAY_216</name>
</gene>
<reference evidence="1 2" key="1">
    <citation type="submission" date="2016-03" db="EMBL/GenBank/DDBJ databases">
        <authorList>
            <person name="Sharma R."/>
            <person name="Esplin I.N.D."/>
            <person name="Berg J.A."/>
            <person name="Jensen G.L."/>
            <person name="Keele B.R."/>
            <person name="Ward M.E.H."/>
            <person name="Breakwell D.P."/>
            <person name="Hope S."/>
            <person name="Grose J.H."/>
        </authorList>
    </citation>
    <scope>NUCLEOTIDE SEQUENCE [LARGE SCALE GENOMIC DNA]</scope>
</reference>
<evidence type="ECO:0000313" key="2">
    <source>
        <dbReference type="Proteomes" id="UP000222079"/>
    </source>
</evidence>
<sequence>MSITRVSLIFNIMPDAEKRMYEGVRKTLTDVGEVDRNTLVYLALNELTLGRTIAHTPTMSMEAKIPVIFPQYSYTAHEAIKQAVMVVASELYKEFFTILEGAHMSYPAVLSQAGISGCSVSTIFDSHEEPRPCNWQYSSSPQ</sequence>
<organism evidence="1 2">
    <name type="scientific">Erwinia phage vB_EamM_RAY</name>
    <dbReference type="NCBI Taxonomy" id="1815987"/>
    <lineage>
        <taxon>Viruses</taxon>
        <taxon>Duplodnaviria</taxon>
        <taxon>Heunggongvirae</taxon>
        <taxon>Uroviricota</taxon>
        <taxon>Caudoviricetes</taxon>
        <taxon>Chimalliviridae</taxon>
        <taxon>Agricanvirus</taxon>
        <taxon>Agricanvirus ray</taxon>
    </lineage>
</organism>